<evidence type="ECO:0000256" key="5">
    <source>
        <dbReference type="ARBA" id="ARBA00022989"/>
    </source>
</evidence>
<proteinExistence type="inferred from homology"/>
<organism evidence="9 10">
    <name type="scientific">Corynebacterium uterequi</name>
    <dbReference type="NCBI Taxonomy" id="1072256"/>
    <lineage>
        <taxon>Bacteria</taxon>
        <taxon>Bacillati</taxon>
        <taxon>Actinomycetota</taxon>
        <taxon>Actinomycetes</taxon>
        <taxon>Mycobacteriales</taxon>
        <taxon>Corynebacteriaceae</taxon>
        <taxon>Corynebacterium</taxon>
    </lineage>
</organism>
<accession>A0A0G3H9Q6</accession>
<dbReference type="Pfam" id="PF09594">
    <property type="entry name" value="GT87"/>
    <property type="match status" value="1"/>
</dbReference>
<dbReference type="EMBL" id="CP011546">
    <property type="protein sequence ID" value="AKK10064.1"/>
    <property type="molecule type" value="Genomic_DNA"/>
</dbReference>
<keyword evidence="5 8" id="KW-1133">Transmembrane helix</keyword>
<keyword evidence="10" id="KW-1185">Reference proteome</keyword>
<feature type="transmembrane region" description="Helical" evidence="8">
    <location>
        <begin position="229"/>
        <end position="247"/>
    </location>
</feature>
<evidence type="ECO:0000256" key="7">
    <source>
        <dbReference type="ARBA" id="ARBA00024033"/>
    </source>
</evidence>
<name>A0A0G3H9Q6_9CORY</name>
<feature type="transmembrane region" description="Helical" evidence="8">
    <location>
        <begin position="21"/>
        <end position="39"/>
    </location>
</feature>
<keyword evidence="2" id="KW-1003">Cell membrane</keyword>
<sequence>MKQLEANGVRSIPGVMLSRAIILWAVLFAFFQLMLWPRYSEPNDWTALWVAGEFFAQGRIDQIYAYYPGDFSRIADGPWREALHNLHQGWNGLYLEGHPFVHAPIVAIVMGLVTKVLTFSQSVMLLLFLSSFMLVIMIAAAYFMWMRRSIPLLYLIVASLVFVTTEPAQFSLYYGQTSLLIYGGLILGVAISKRHPWAAGILLGLVSIVKISPIAIIVMLFLFQGRRKAGAVGLASTALGFGLSYLLGGRELWQAWLDTMGRIGNEAIISFTNVSYTSVRLIDLHDPLMRGATVVTDPPIVLSLLPMAFFATLAALTYLVVVVRQVQAFPMLISQAIIISMMTPSIVWYHYFVALPVVVLGILVTRSPQWVKYPLVFFGVSMFYSPFIGFDNPWLSIDRPYQTAPLIVGSVFVIALIALYYVDARWGIQEDRQIARMRPDESVAIAHRRAPLLHRMFNLPS</sequence>
<dbReference type="STRING" id="1072256.CUTER_00170"/>
<feature type="transmembrane region" description="Helical" evidence="8">
    <location>
        <begin position="100"/>
        <end position="118"/>
    </location>
</feature>
<protein>
    <submittedName>
        <fullName evidence="9">Putative DUF2029 family protein</fullName>
        <ecNumber evidence="9">2.4.1.-</ecNumber>
    </submittedName>
</protein>
<feature type="transmembrane region" description="Helical" evidence="8">
    <location>
        <begin position="300"/>
        <end position="321"/>
    </location>
</feature>
<comment type="similarity">
    <text evidence="7">Belongs to the glycosyltransferase 87 family.</text>
</comment>
<reference evidence="10" key="2">
    <citation type="submission" date="2015-05" db="EMBL/GenBank/DDBJ databases">
        <title>Complete genome sequence of Corynebacterium uterequi DSM 45634, isolated from the uterus of a maiden mare.</title>
        <authorList>
            <person name="Ruckert C."/>
            <person name="Albersmeier A."/>
            <person name="Winkler A."/>
            <person name="Tauch A."/>
        </authorList>
    </citation>
    <scope>NUCLEOTIDE SEQUENCE [LARGE SCALE GENOMIC DNA]</scope>
    <source>
        <strain evidence="10">DSM 45634</strain>
    </source>
</reference>
<dbReference type="GO" id="GO:0005886">
    <property type="term" value="C:plasma membrane"/>
    <property type="evidence" value="ECO:0007669"/>
    <property type="project" value="UniProtKB-SubCell"/>
</dbReference>
<dbReference type="GO" id="GO:0016758">
    <property type="term" value="F:hexosyltransferase activity"/>
    <property type="evidence" value="ECO:0007669"/>
    <property type="project" value="InterPro"/>
</dbReference>
<evidence type="ECO:0000256" key="3">
    <source>
        <dbReference type="ARBA" id="ARBA00022679"/>
    </source>
</evidence>
<dbReference type="KEGG" id="cut:CUTER_00170"/>
<dbReference type="EC" id="2.4.1.-" evidence="9"/>
<dbReference type="AlphaFoldDB" id="A0A0G3H9Q6"/>
<feature type="transmembrane region" description="Helical" evidence="8">
    <location>
        <begin position="348"/>
        <end position="364"/>
    </location>
</feature>
<dbReference type="InterPro" id="IPR018584">
    <property type="entry name" value="GT87"/>
</dbReference>
<feature type="transmembrane region" description="Helical" evidence="8">
    <location>
        <begin position="197"/>
        <end position="222"/>
    </location>
</feature>
<gene>
    <name evidence="9" type="ORF">CUTER_00170</name>
</gene>
<dbReference type="OrthoDB" id="4421728at2"/>
<evidence type="ECO:0000313" key="9">
    <source>
        <dbReference type="EMBL" id="AKK10064.1"/>
    </source>
</evidence>
<keyword evidence="3 9" id="KW-0808">Transferase</keyword>
<keyword evidence="9" id="KW-0328">Glycosyltransferase</keyword>
<evidence type="ECO:0000256" key="1">
    <source>
        <dbReference type="ARBA" id="ARBA00004651"/>
    </source>
</evidence>
<feature type="transmembrane region" description="Helical" evidence="8">
    <location>
        <begin position="371"/>
        <end position="390"/>
    </location>
</feature>
<feature type="transmembrane region" description="Helical" evidence="8">
    <location>
        <begin position="125"/>
        <end position="143"/>
    </location>
</feature>
<evidence type="ECO:0000313" key="10">
    <source>
        <dbReference type="Proteomes" id="UP000035548"/>
    </source>
</evidence>
<reference evidence="9 10" key="1">
    <citation type="journal article" date="2015" name="Genome Announc.">
        <title>Virulence Factor Genes Detected in the Complete Genome Sequence of Corynebacterium uterequi DSM 45634, Isolated from the Uterus of a Maiden Mare.</title>
        <authorList>
            <person name="Ruckert C."/>
            <person name="Kriete M."/>
            <person name="Jaenicke S."/>
            <person name="Winkler A."/>
            <person name="Tauch A."/>
        </authorList>
    </citation>
    <scope>NUCLEOTIDE SEQUENCE [LARGE SCALE GENOMIC DNA]</scope>
    <source>
        <strain evidence="9 10">DSM 45634</strain>
    </source>
</reference>
<dbReference type="Proteomes" id="UP000035548">
    <property type="component" value="Chromosome"/>
</dbReference>
<comment type="subcellular location">
    <subcellularLocation>
        <location evidence="1">Cell membrane</location>
        <topology evidence="1">Multi-pass membrane protein</topology>
    </subcellularLocation>
</comment>
<evidence type="ECO:0000256" key="6">
    <source>
        <dbReference type="ARBA" id="ARBA00023136"/>
    </source>
</evidence>
<evidence type="ECO:0000256" key="4">
    <source>
        <dbReference type="ARBA" id="ARBA00022692"/>
    </source>
</evidence>
<evidence type="ECO:0000256" key="2">
    <source>
        <dbReference type="ARBA" id="ARBA00022475"/>
    </source>
</evidence>
<evidence type="ECO:0000256" key="8">
    <source>
        <dbReference type="SAM" id="Phobius"/>
    </source>
</evidence>
<keyword evidence="4 8" id="KW-0812">Transmembrane</keyword>
<feature type="transmembrane region" description="Helical" evidence="8">
    <location>
        <begin position="172"/>
        <end position="191"/>
    </location>
</feature>
<feature type="transmembrane region" description="Helical" evidence="8">
    <location>
        <begin position="402"/>
        <end position="422"/>
    </location>
</feature>
<dbReference type="PATRIC" id="fig|1072256.5.peg.32"/>
<keyword evidence="6 8" id="KW-0472">Membrane</keyword>
<dbReference type="RefSeq" id="WP_144412210.1">
    <property type="nucleotide sequence ID" value="NZ_CP011546.1"/>
</dbReference>